<accession>A0A1G4JJI3</accession>
<dbReference type="OrthoDB" id="3969899at2759"/>
<dbReference type="Proteomes" id="UP000191144">
    <property type="component" value="Chromosome E"/>
</dbReference>
<gene>
    <name evidence="1" type="ORF">LAME_0E09604G</name>
</gene>
<proteinExistence type="predicted"/>
<reference evidence="2" key="1">
    <citation type="submission" date="2016-03" db="EMBL/GenBank/DDBJ databases">
        <authorList>
            <person name="Devillers Hugo."/>
        </authorList>
    </citation>
    <scope>NUCLEOTIDE SEQUENCE [LARGE SCALE GENOMIC DNA]</scope>
</reference>
<keyword evidence="2" id="KW-1185">Reference proteome</keyword>
<organism evidence="1 2">
    <name type="scientific">Lachancea meyersii CBS 8951</name>
    <dbReference type="NCBI Taxonomy" id="1266667"/>
    <lineage>
        <taxon>Eukaryota</taxon>
        <taxon>Fungi</taxon>
        <taxon>Dikarya</taxon>
        <taxon>Ascomycota</taxon>
        <taxon>Saccharomycotina</taxon>
        <taxon>Saccharomycetes</taxon>
        <taxon>Saccharomycetales</taxon>
        <taxon>Saccharomycetaceae</taxon>
        <taxon>Lachancea</taxon>
    </lineage>
</organism>
<protein>
    <submittedName>
        <fullName evidence="1">LAME_0E09604g1_1</fullName>
    </submittedName>
</protein>
<sequence length="123" mass="13949">MLKTVARPSKLSLNALRLATVRHFHVATPSLGYKKWADLNLKDKQAFINQYIDLYKEKHPCSPSNTMHRTLVGEMEEFDDAPYVFGIVYNEIRSVAQGESLHNVKGRGALGDPDFEKLLFNGQ</sequence>
<dbReference type="EMBL" id="LT598481">
    <property type="protein sequence ID" value="SCU90677.1"/>
    <property type="molecule type" value="Genomic_DNA"/>
</dbReference>
<name>A0A1G4JJI3_9SACH</name>
<evidence type="ECO:0000313" key="2">
    <source>
        <dbReference type="Proteomes" id="UP000191144"/>
    </source>
</evidence>
<evidence type="ECO:0000313" key="1">
    <source>
        <dbReference type="EMBL" id="SCU90677.1"/>
    </source>
</evidence>
<dbReference type="AlphaFoldDB" id="A0A1G4JJI3"/>